<dbReference type="InterPro" id="IPR029787">
    <property type="entry name" value="Nucleotide_cyclase"/>
</dbReference>
<evidence type="ECO:0000313" key="5">
    <source>
        <dbReference type="Proteomes" id="UP000247551"/>
    </source>
</evidence>
<dbReference type="SMART" id="SM00267">
    <property type="entry name" value="GGDEF"/>
    <property type="match status" value="1"/>
</dbReference>
<name>A0A318V7C1_9GAMM</name>
<dbReference type="InterPro" id="IPR043128">
    <property type="entry name" value="Rev_trsase/Diguanyl_cyclase"/>
</dbReference>
<dbReference type="EMBL" id="QKLW01000001">
    <property type="protein sequence ID" value="PYF84514.1"/>
    <property type="molecule type" value="Genomic_DNA"/>
</dbReference>
<dbReference type="InterPro" id="IPR001633">
    <property type="entry name" value="EAL_dom"/>
</dbReference>
<dbReference type="Gene3D" id="3.20.20.450">
    <property type="entry name" value="EAL domain"/>
    <property type="match status" value="1"/>
</dbReference>
<feature type="transmembrane region" description="Helical" evidence="1">
    <location>
        <begin position="55"/>
        <end position="74"/>
    </location>
</feature>
<keyword evidence="1" id="KW-0812">Transmembrane</keyword>
<dbReference type="GO" id="GO:0071111">
    <property type="term" value="F:cyclic-guanylate-specific phosphodiesterase activity"/>
    <property type="evidence" value="ECO:0007669"/>
    <property type="project" value="InterPro"/>
</dbReference>
<evidence type="ECO:0000313" key="4">
    <source>
        <dbReference type="EMBL" id="PYF84514.1"/>
    </source>
</evidence>
<keyword evidence="1" id="KW-1133">Transmembrane helix</keyword>
<dbReference type="PROSITE" id="PS50883">
    <property type="entry name" value="EAL"/>
    <property type="match status" value="1"/>
</dbReference>
<dbReference type="PROSITE" id="PS50887">
    <property type="entry name" value="GGDEF"/>
    <property type="match status" value="1"/>
</dbReference>
<dbReference type="InterPro" id="IPR000160">
    <property type="entry name" value="GGDEF_dom"/>
</dbReference>
<reference evidence="4 5" key="1">
    <citation type="submission" date="2018-06" db="EMBL/GenBank/DDBJ databases">
        <title>Genomic Encyclopedia of Type Strains, Phase III (KMG-III): the genomes of soil and plant-associated and newly described type strains.</title>
        <authorList>
            <person name="Whitman W."/>
        </authorList>
    </citation>
    <scope>NUCLEOTIDE SEQUENCE [LARGE SCALE GENOMIC DNA]</scope>
    <source>
        <strain evidence="4 5">CECT 7730</strain>
    </source>
</reference>
<dbReference type="PANTHER" id="PTHR33121:SF79">
    <property type="entry name" value="CYCLIC DI-GMP PHOSPHODIESTERASE PDED-RELATED"/>
    <property type="match status" value="1"/>
</dbReference>
<protein>
    <submittedName>
        <fullName evidence="4">Diguanylate cyclase/phosphodiesterase</fullName>
    </submittedName>
</protein>
<keyword evidence="5" id="KW-1185">Reference proteome</keyword>
<feature type="transmembrane region" description="Helical" evidence="1">
    <location>
        <begin position="29"/>
        <end position="49"/>
    </location>
</feature>
<dbReference type="CDD" id="cd01948">
    <property type="entry name" value="EAL"/>
    <property type="match status" value="1"/>
</dbReference>
<evidence type="ECO:0000256" key="1">
    <source>
        <dbReference type="SAM" id="Phobius"/>
    </source>
</evidence>
<dbReference type="SUPFAM" id="SSF141868">
    <property type="entry name" value="EAL domain-like"/>
    <property type="match status" value="1"/>
</dbReference>
<dbReference type="Proteomes" id="UP000247551">
    <property type="component" value="Unassembled WGS sequence"/>
</dbReference>
<accession>A0A318V7C1</accession>
<gene>
    <name evidence="4" type="ORF">DFP75_101552</name>
</gene>
<comment type="caution">
    <text evidence="4">The sequence shown here is derived from an EMBL/GenBank/DDBJ whole genome shotgun (WGS) entry which is preliminary data.</text>
</comment>
<dbReference type="Pfam" id="PF00990">
    <property type="entry name" value="GGDEF"/>
    <property type="match status" value="1"/>
</dbReference>
<evidence type="ECO:0000259" key="3">
    <source>
        <dbReference type="PROSITE" id="PS50887"/>
    </source>
</evidence>
<dbReference type="InterPro" id="IPR050706">
    <property type="entry name" value="Cyclic-di-GMP_PDE-like"/>
</dbReference>
<dbReference type="Gene3D" id="3.30.70.270">
    <property type="match status" value="1"/>
</dbReference>
<evidence type="ECO:0000259" key="2">
    <source>
        <dbReference type="PROSITE" id="PS50883"/>
    </source>
</evidence>
<dbReference type="SMART" id="SM00052">
    <property type="entry name" value="EAL"/>
    <property type="match status" value="1"/>
</dbReference>
<feature type="transmembrane region" description="Helical" evidence="1">
    <location>
        <begin position="81"/>
        <end position="100"/>
    </location>
</feature>
<dbReference type="AlphaFoldDB" id="A0A318V7C1"/>
<feature type="domain" description="EAL" evidence="2">
    <location>
        <begin position="491"/>
        <end position="742"/>
    </location>
</feature>
<feature type="transmembrane region" description="Helical" evidence="1">
    <location>
        <begin position="120"/>
        <end position="146"/>
    </location>
</feature>
<feature type="domain" description="GGDEF" evidence="3">
    <location>
        <begin position="351"/>
        <end position="482"/>
    </location>
</feature>
<dbReference type="CDD" id="cd01949">
    <property type="entry name" value="GGDEF"/>
    <property type="match status" value="1"/>
</dbReference>
<dbReference type="InterPro" id="IPR035919">
    <property type="entry name" value="EAL_sf"/>
</dbReference>
<dbReference type="PANTHER" id="PTHR33121">
    <property type="entry name" value="CYCLIC DI-GMP PHOSPHODIESTERASE PDEF"/>
    <property type="match status" value="1"/>
</dbReference>
<sequence length="749" mass="84815">MFIDFLKTYFLADSDASFGRGKKTFQQSALRILLALTICIFAISDLHFLFTHSDIALIGLNTLYLGLLVGLLLLSNKYTKVTAVLFLLVLLTTSILLLNFSNESYAEKYALVSLYSLPLITRLLFSFKASLAAMAFNLLPFCLVAIKSNDIEQVDATSFYFQLLTFVTLNIGLPLAVSRIIQMLENNVSHMRLLNKKLNDNYAMYEEFFENTGTPTLLCDQKGKILKANQLARELLTGPKQHDFVDSSIIDWLTPVSDSKNAFWKSNLVECTLKQDSAVHIEMRRVTLTQHGHYALHLQNNTQLYAIQQELENTQQTNSRLAHFDLLTLLPNHRHFCRQINQRIAEQDKHLTGAMFIIRISQFKLLNKQYGKDNANKVILNFAKTLQNKLSDQAIIGRLRGVKFACFVPLGQAYLIQKNLSTLIRSVLPNQIMINGSRLNMDYQVGIAYYHTDGKNAEELLEHCEMALEYSNSTERLSYYNHSLENKLIEEHKLGLKLSAAIKNKDIKIWLQPQVSPNGQICSFEALARWQNNGKFIPPTTFIKIAEKLGLLPLLAENLVRELVATLSEWHKEHIYTPIAFNLAGQELMNDTFFALLMTLVSDNPWLADMMELEITETSSVMTHPLIHKRLRSLSQYGYSIAIDDFGTGQASLGQLVDIPANILKIDRRFVTPLPGDQRHVDIVKSTIKLAESLGMKVIAEGIETKEQATLLAALGCNTLQGYYFAKPSPLSDWTAQDNAKAKELRMVY</sequence>
<dbReference type="Pfam" id="PF00563">
    <property type="entry name" value="EAL"/>
    <property type="match status" value="1"/>
</dbReference>
<dbReference type="NCBIfam" id="TIGR00254">
    <property type="entry name" value="GGDEF"/>
    <property type="match status" value="1"/>
</dbReference>
<organism evidence="4 5">
    <name type="scientific">Marinomonas alcarazii</name>
    <dbReference type="NCBI Taxonomy" id="491949"/>
    <lineage>
        <taxon>Bacteria</taxon>
        <taxon>Pseudomonadati</taxon>
        <taxon>Pseudomonadota</taxon>
        <taxon>Gammaproteobacteria</taxon>
        <taxon>Oceanospirillales</taxon>
        <taxon>Oceanospirillaceae</taxon>
        <taxon>Marinomonas</taxon>
    </lineage>
</organism>
<keyword evidence="1" id="KW-0472">Membrane</keyword>
<feature type="transmembrane region" description="Helical" evidence="1">
    <location>
        <begin position="158"/>
        <end position="177"/>
    </location>
</feature>
<proteinExistence type="predicted"/>
<dbReference type="SUPFAM" id="SSF55073">
    <property type="entry name" value="Nucleotide cyclase"/>
    <property type="match status" value="1"/>
</dbReference>